<accession>A0A8J5HV83</accession>
<dbReference type="Proteomes" id="UP000734854">
    <property type="component" value="Unassembled WGS sequence"/>
</dbReference>
<dbReference type="GO" id="GO:0008233">
    <property type="term" value="F:peptidase activity"/>
    <property type="evidence" value="ECO:0007669"/>
    <property type="project" value="UniProtKB-KW"/>
</dbReference>
<dbReference type="SUPFAM" id="SSF143081">
    <property type="entry name" value="BB1717-like"/>
    <property type="match status" value="1"/>
</dbReference>
<evidence type="ECO:0008006" key="11">
    <source>
        <dbReference type="Google" id="ProtNLM"/>
    </source>
</evidence>
<comment type="similarity">
    <text evidence="1">Belongs to the SOS response-associated peptidase family.</text>
</comment>
<keyword evidence="6" id="KW-0238">DNA-binding</keyword>
<keyword evidence="7" id="KW-0456">Lyase</keyword>
<protein>
    <recommendedName>
        <fullName evidence="11">Embryonic stem cell-specific 5-hydroxymethylcytosine-binding protein</fullName>
    </recommendedName>
</protein>
<feature type="region of interest" description="Disordered" evidence="8">
    <location>
        <begin position="344"/>
        <end position="364"/>
    </location>
</feature>
<evidence type="ECO:0000256" key="4">
    <source>
        <dbReference type="ARBA" id="ARBA00022801"/>
    </source>
</evidence>
<dbReference type="InterPro" id="IPR003738">
    <property type="entry name" value="SRAP"/>
</dbReference>
<dbReference type="EMBL" id="JACMSC010000002">
    <property type="protein sequence ID" value="KAG6531185.1"/>
    <property type="molecule type" value="Genomic_DNA"/>
</dbReference>
<evidence type="ECO:0000256" key="7">
    <source>
        <dbReference type="ARBA" id="ARBA00023239"/>
    </source>
</evidence>
<evidence type="ECO:0000256" key="5">
    <source>
        <dbReference type="ARBA" id="ARBA00023124"/>
    </source>
</evidence>
<feature type="compositionally biased region" description="Polar residues" evidence="8">
    <location>
        <begin position="349"/>
        <end position="364"/>
    </location>
</feature>
<keyword evidence="2" id="KW-0645">Protease</keyword>
<name>A0A8J5HV83_ZINOF</name>
<reference evidence="9 10" key="1">
    <citation type="submission" date="2020-08" db="EMBL/GenBank/DDBJ databases">
        <title>Plant Genome Project.</title>
        <authorList>
            <person name="Zhang R.-G."/>
        </authorList>
    </citation>
    <scope>NUCLEOTIDE SEQUENCE [LARGE SCALE GENOMIC DNA]</scope>
    <source>
        <tissue evidence="9">Rhizome</tissue>
    </source>
</reference>
<dbReference type="PANTHER" id="PTHR13604">
    <property type="entry name" value="DC12-RELATED"/>
    <property type="match status" value="1"/>
</dbReference>
<evidence type="ECO:0000256" key="3">
    <source>
        <dbReference type="ARBA" id="ARBA00022763"/>
    </source>
</evidence>
<dbReference type="Gene3D" id="3.90.1680.10">
    <property type="entry name" value="SOS response associated peptidase-like"/>
    <property type="match status" value="1"/>
</dbReference>
<dbReference type="Pfam" id="PF02586">
    <property type="entry name" value="SRAP"/>
    <property type="match status" value="1"/>
</dbReference>
<dbReference type="GO" id="GO:0016829">
    <property type="term" value="F:lyase activity"/>
    <property type="evidence" value="ECO:0007669"/>
    <property type="project" value="UniProtKB-KW"/>
</dbReference>
<dbReference type="GO" id="GO:0006508">
    <property type="term" value="P:proteolysis"/>
    <property type="evidence" value="ECO:0007669"/>
    <property type="project" value="UniProtKB-KW"/>
</dbReference>
<keyword evidence="4" id="KW-0378">Hydrolase</keyword>
<dbReference type="GO" id="GO:0003697">
    <property type="term" value="F:single-stranded DNA binding"/>
    <property type="evidence" value="ECO:0007669"/>
    <property type="project" value="InterPro"/>
</dbReference>
<keyword evidence="3" id="KW-0227">DNA damage</keyword>
<keyword evidence="10" id="KW-1185">Reference proteome</keyword>
<evidence type="ECO:0000313" key="9">
    <source>
        <dbReference type="EMBL" id="KAG6531185.1"/>
    </source>
</evidence>
<dbReference type="AlphaFoldDB" id="A0A8J5HV83"/>
<organism evidence="9 10">
    <name type="scientific">Zingiber officinale</name>
    <name type="common">Ginger</name>
    <name type="synonym">Amomum zingiber</name>
    <dbReference type="NCBI Taxonomy" id="94328"/>
    <lineage>
        <taxon>Eukaryota</taxon>
        <taxon>Viridiplantae</taxon>
        <taxon>Streptophyta</taxon>
        <taxon>Embryophyta</taxon>
        <taxon>Tracheophyta</taxon>
        <taxon>Spermatophyta</taxon>
        <taxon>Magnoliopsida</taxon>
        <taxon>Liliopsida</taxon>
        <taxon>Zingiberales</taxon>
        <taxon>Zingiberaceae</taxon>
        <taxon>Zingiber</taxon>
    </lineage>
</organism>
<evidence type="ECO:0000313" key="10">
    <source>
        <dbReference type="Proteomes" id="UP000734854"/>
    </source>
</evidence>
<dbReference type="InterPro" id="IPR036590">
    <property type="entry name" value="SRAP-like"/>
</dbReference>
<evidence type="ECO:0000256" key="6">
    <source>
        <dbReference type="ARBA" id="ARBA00023125"/>
    </source>
</evidence>
<feature type="region of interest" description="Disordered" evidence="8">
    <location>
        <begin position="268"/>
        <end position="298"/>
    </location>
</feature>
<evidence type="ECO:0000256" key="1">
    <source>
        <dbReference type="ARBA" id="ARBA00008136"/>
    </source>
</evidence>
<comment type="caution">
    <text evidence="9">The sequence shown here is derived from an EMBL/GenBank/DDBJ whole genome shotgun (WGS) entry which is preliminary data.</text>
</comment>
<gene>
    <name evidence="9" type="ORF">ZIOFF_004959</name>
</gene>
<keyword evidence="5" id="KW-0190">Covalent protein-DNA linkage</keyword>
<dbReference type="PANTHER" id="PTHR13604:SF0">
    <property type="entry name" value="ABASIC SITE PROCESSING PROTEIN HMCES"/>
    <property type="match status" value="1"/>
</dbReference>
<dbReference type="GO" id="GO:0106300">
    <property type="term" value="P:protein-DNA covalent cross-linking repair"/>
    <property type="evidence" value="ECO:0007669"/>
    <property type="project" value="InterPro"/>
</dbReference>
<sequence>MCGRTRCTLNPDRVARACGFAASIPTRQIDRYRPSYNVSPGAYLPVLLLERTTGEAEASPSICCMKWGLVPSFTKKTEKPDHYKMFNARSESVKEKPSFCRLLPTNRCVVAVEGFYEWKKDASKKQPYYIHFKDSRPLVFAALYDSWKSSEGDILYTFTILTVGSSKSLQWLHDRMPVILGDDVSVDVWLNNGMPKSEIVLRPYEDEDLKEIPESSSLSSSFAFMVWYPVTTAVGKPSFDGPDCITEIKLKRPVENQIAKFFTKKADGKNQMEEEHTKRLELSPKGDRVDDTKKDASRTENVANFKEESPQNDMFNCMKEDCEHHVDEKHSSDGLLKKENVSPDIFGTKRQTQEIPLDSGSTSEKVSSLLKKARRVKNVDDKQASLLSYFGKA</sequence>
<proteinExistence type="inferred from homology"/>
<evidence type="ECO:0000256" key="2">
    <source>
        <dbReference type="ARBA" id="ARBA00022670"/>
    </source>
</evidence>
<evidence type="ECO:0000256" key="8">
    <source>
        <dbReference type="SAM" id="MobiDB-lite"/>
    </source>
</evidence>